<reference evidence="2" key="1">
    <citation type="submission" date="2018-07" db="EMBL/GenBank/DDBJ databases">
        <authorList>
            <person name="Quirk P.G."/>
            <person name="Krulwich T.A."/>
        </authorList>
    </citation>
    <scope>NUCLEOTIDE SEQUENCE</scope>
</reference>
<accession>A0A380TDQ6</accession>
<name>A0A380TDQ6_9ZZZZ</name>
<dbReference type="Pfam" id="PF09836">
    <property type="entry name" value="DUF2063"/>
    <property type="match status" value="1"/>
</dbReference>
<feature type="domain" description="Putative DNA-binding" evidence="1">
    <location>
        <begin position="7"/>
        <end position="102"/>
    </location>
</feature>
<evidence type="ECO:0000259" key="1">
    <source>
        <dbReference type="Pfam" id="PF09836"/>
    </source>
</evidence>
<organism evidence="2">
    <name type="scientific">metagenome</name>
    <dbReference type="NCBI Taxonomy" id="256318"/>
    <lineage>
        <taxon>unclassified sequences</taxon>
        <taxon>metagenomes</taxon>
    </lineage>
</organism>
<dbReference type="InterPro" id="IPR044922">
    <property type="entry name" value="DUF2063_N_sf"/>
</dbReference>
<protein>
    <recommendedName>
        <fullName evidence="1">Putative DNA-binding domain-containing protein</fullName>
    </recommendedName>
</protein>
<proteinExistence type="predicted"/>
<dbReference type="Gene3D" id="1.10.150.690">
    <property type="entry name" value="DUF2063"/>
    <property type="match status" value="1"/>
</dbReference>
<dbReference type="InterPro" id="IPR018640">
    <property type="entry name" value="DUF2063"/>
</dbReference>
<dbReference type="EMBL" id="UIDG01000224">
    <property type="protein sequence ID" value="SUS06600.1"/>
    <property type="molecule type" value="Genomic_DNA"/>
</dbReference>
<evidence type="ECO:0000313" key="2">
    <source>
        <dbReference type="EMBL" id="SUS06600.1"/>
    </source>
</evidence>
<gene>
    <name evidence="2" type="ORF">DF3PB_300012</name>
</gene>
<sequence length="262" mass="27874">MLPLRELQSRFAAVAAGRLLAEQAFADSGCVVEDAPGAAARLAIHVHHFRLTLIEALGATFPVVRRLVGDAFFTAAARRYVLSQPPQRPCLFEYGDGFPAFLASLPEAGSLGYLTDLARLEWAINRAHHADDVPSLDAAAAAAQIEAPSCDLYIGLDPSCRLVKSAWPVDRIWQVHQQGDDEIAPVDLEAGGVQLFIHRQDGEVGWLKLDAAAFAFIGSLLADGRLGKANALARAIAPSFNAPALLESLFEGGVVASVTAIN</sequence>
<dbReference type="AlphaFoldDB" id="A0A380TDQ6"/>